<organism evidence="4 5">
    <name type="scientific">Trujillonella endophytica</name>
    <dbReference type="NCBI Taxonomy" id="673521"/>
    <lineage>
        <taxon>Bacteria</taxon>
        <taxon>Bacillati</taxon>
        <taxon>Actinomycetota</taxon>
        <taxon>Actinomycetes</taxon>
        <taxon>Geodermatophilales</taxon>
        <taxon>Geodermatophilaceae</taxon>
        <taxon>Trujillonella</taxon>
    </lineage>
</organism>
<dbReference type="InterPro" id="IPR003673">
    <property type="entry name" value="CoA-Trfase_fam_III"/>
</dbReference>
<dbReference type="PANTHER" id="PTHR48228">
    <property type="entry name" value="SUCCINYL-COA--D-CITRAMALATE COA-TRANSFERASE"/>
    <property type="match status" value="1"/>
</dbReference>
<keyword evidence="5" id="KW-1185">Reference proteome</keyword>
<feature type="compositionally biased region" description="Polar residues" evidence="3">
    <location>
        <begin position="228"/>
        <end position="241"/>
    </location>
</feature>
<evidence type="ECO:0000313" key="5">
    <source>
        <dbReference type="Proteomes" id="UP000198960"/>
    </source>
</evidence>
<dbReference type="STRING" id="673521.SAMN05660991_00763"/>
<dbReference type="SUPFAM" id="SSF89796">
    <property type="entry name" value="CoA-transferase family III (CaiB/BaiF)"/>
    <property type="match status" value="2"/>
</dbReference>
<dbReference type="EMBL" id="FOEE01000002">
    <property type="protein sequence ID" value="SEO56892.1"/>
    <property type="molecule type" value="Genomic_DNA"/>
</dbReference>
<sequence length="814" mass="87347">MASTSDRLPLAGVRVVEMTDGFLDMAGRLLADFGADVIKVETAGSREREAAGNPERTPDVDDTDVRHLIENFNKSGVALDPSDATGAGQLWRLLESADIVILANQSARVEALDPEEVHSRLPHLVVLAVSDFGRTGPYKDFVGTDAVHLALGSQLSRSGFWPREPALVPFDLAYHSSAAQAAWAALVAYFERLQSGRGDLIDFSVFEATIEVVDPPFGTAGTATAGTKQTQAPTDPYSSEWTRPRSKPYPIYPCADGYVRCLVLAPGQWRAMYGWLGEPDEFADPKYQTILGRDREQAALERAYVELFRDKTKAELAVEGQKRGVPIAPVLSPTEVAVQEHFEQRGAFVDAEISPGLRAVIPSGFLEIDGERIGYRRRAPEPGEHNALLSDLPASSAARPAASDPADGSSSAAPSLPLSGLRVIDFGSIVFGAEAGRLFADLGADVIKIENAAFPDKYRGGSEPGSLIAKNFALGNRGRRSFGVDTRTEAGRDLVKGLVATADVVVSNFKPGTLERLGLGYDELSAVNPKIVWMSSSGFGDTGAWASWLAYGPAVRSASGLTHLWRYPDDPGGFGDTTTVYPDHQAARMAGLAVLSAVIRSRATGKGANIRVSQAEVVLNHLSEEFARDALGLSSPEAKGAPWGVYECAGDDEWCAICVRDDADWANFRSALGNPSWAGAEEFADAHARRDHHEALDGHVRDWAASHTADSVMTLLQSHGVPAGAMKRPPELLDDPQLLARDYLALQDQPGFAEPLNTVRRPFLARRIQSSPVRPSPEMGQDTVAICSELLGMSAAEIDRLTGDGVLQTADGSR</sequence>
<evidence type="ECO:0000256" key="2">
    <source>
        <dbReference type="ARBA" id="ARBA00022679"/>
    </source>
</evidence>
<dbReference type="RefSeq" id="WP_091940356.1">
    <property type="nucleotide sequence ID" value="NZ_FOEE01000002.1"/>
</dbReference>
<dbReference type="InterPro" id="IPR023606">
    <property type="entry name" value="CoA-Trfase_III_dom_1_sf"/>
</dbReference>
<name>A0A1H8QRR4_9ACTN</name>
<proteinExistence type="inferred from homology"/>
<evidence type="ECO:0000256" key="3">
    <source>
        <dbReference type="SAM" id="MobiDB-lite"/>
    </source>
</evidence>
<dbReference type="PANTHER" id="PTHR48228:SF6">
    <property type="entry name" value="L-CARNITINE COA-TRANSFERASE"/>
    <property type="match status" value="1"/>
</dbReference>
<reference evidence="5" key="1">
    <citation type="submission" date="2016-10" db="EMBL/GenBank/DDBJ databases">
        <authorList>
            <person name="Varghese N."/>
            <person name="Submissions S."/>
        </authorList>
    </citation>
    <scope>NUCLEOTIDE SEQUENCE [LARGE SCALE GENOMIC DNA]</scope>
    <source>
        <strain evidence="5">DSM 45413</strain>
    </source>
</reference>
<gene>
    <name evidence="4" type="ORF">SAMN05660991_00763</name>
</gene>
<dbReference type="InterPro" id="IPR050509">
    <property type="entry name" value="CoA-transferase_III"/>
</dbReference>
<dbReference type="Gene3D" id="3.30.1540.10">
    <property type="entry name" value="formyl-coa transferase, domain 3"/>
    <property type="match status" value="2"/>
</dbReference>
<dbReference type="AlphaFoldDB" id="A0A1H8QRR4"/>
<evidence type="ECO:0000313" key="4">
    <source>
        <dbReference type="EMBL" id="SEO56892.1"/>
    </source>
</evidence>
<keyword evidence="2 4" id="KW-0808">Transferase</keyword>
<comment type="similarity">
    <text evidence="1">Belongs to the CoA-transferase III family.</text>
</comment>
<dbReference type="InterPro" id="IPR044855">
    <property type="entry name" value="CoA-Trfase_III_dom3_sf"/>
</dbReference>
<feature type="region of interest" description="Disordered" evidence="3">
    <location>
        <begin position="221"/>
        <end position="242"/>
    </location>
</feature>
<accession>A0A1H8QRR4</accession>
<protein>
    <submittedName>
        <fullName evidence="4">Crotonobetainyl-CoA:carnitine CoA-transferase CaiB</fullName>
    </submittedName>
</protein>
<dbReference type="Gene3D" id="3.40.50.10540">
    <property type="entry name" value="Crotonobetainyl-coa:carnitine coa-transferase, domain 1"/>
    <property type="match status" value="2"/>
</dbReference>
<dbReference type="OrthoDB" id="9797653at2"/>
<dbReference type="GO" id="GO:0016740">
    <property type="term" value="F:transferase activity"/>
    <property type="evidence" value="ECO:0007669"/>
    <property type="project" value="UniProtKB-KW"/>
</dbReference>
<evidence type="ECO:0000256" key="1">
    <source>
        <dbReference type="ARBA" id="ARBA00008383"/>
    </source>
</evidence>
<dbReference type="Proteomes" id="UP000198960">
    <property type="component" value="Unassembled WGS sequence"/>
</dbReference>
<dbReference type="Pfam" id="PF02515">
    <property type="entry name" value="CoA_transf_3"/>
    <property type="match status" value="2"/>
</dbReference>